<dbReference type="EMBL" id="VZAD01000059">
    <property type="protein sequence ID" value="MQP11744.1"/>
    <property type="molecule type" value="Genomic_DNA"/>
</dbReference>
<dbReference type="GO" id="GO:0016787">
    <property type="term" value="F:hydrolase activity"/>
    <property type="evidence" value="ECO:0007669"/>
    <property type="project" value="UniProtKB-KW"/>
</dbReference>
<evidence type="ECO:0000256" key="3">
    <source>
        <dbReference type="ARBA" id="ARBA00022801"/>
    </source>
</evidence>
<organism evidence="6 7">
    <name type="scientific">Segatella copri</name>
    <dbReference type="NCBI Taxonomy" id="165179"/>
    <lineage>
        <taxon>Bacteria</taxon>
        <taxon>Pseudomonadati</taxon>
        <taxon>Bacteroidota</taxon>
        <taxon>Bacteroidia</taxon>
        <taxon>Bacteroidales</taxon>
        <taxon>Prevotellaceae</taxon>
        <taxon>Segatella</taxon>
    </lineage>
</organism>
<evidence type="ECO:0000256" key="2">
    <source>
        <dbReference type="ARBA" id="ARBA00022723"/>
    </source>
</evidence>
<keyword evidence="3 6" id="KW-0378">Hydrolase</keyword>
<accession>A0A6A7WB87</accession>
<evidence type="ECO:0000256" key="4">
    <source>
        <dbReference type="ARBA" id="ARBA00022833"/>
    </source>
</evidence>
<feature type="domain" description="Metallo-beta-lactamase" evidence="5">
    <location>
        <begin position="13"/>
        <end position="196"/>
    </location>
</feature>
<dbReference type="InterPro" id="IPR036866">
    <property type="entry name" value="RibonucZ/Hydroxyglut_hydro"/>
</dbReference>
<dbReference type="GO" id="GO:0046872">
    <property type="term" value="F:metal ion binding"/>
    <property type="evidence" value="ECO:0007669"/>
    <property type="project" value="UniProtKB-KW"/>
</dbReference>
<keyword evidence="2" id="KW-0479">Metal-binding</keyword>
<dbReference type="CDD" id="cd06262">
    <property type="entry name" value="metallo-hydrolase-like_MBL-fold"/>
    <property type="match status" value="1"/>
</dbReference>
<dbReference type="RefSeq" id="WP_158463436.1">
    <property type="nucleotide sequence ID" value="NZ_VZAD01000059.1"/>
</dbReference>
<keyword evidence="7" id="KW-1185">Reference proteome</keyword>
<dbReference type="SUPFAM" id="SSF56281">
    <property type="entry name" value="Metallo-hydrolase/oxidoreductase"/>
    <property type="match status" value="1"/>
</dbReference>
<sequence>MLHIERFQCNMLSENCYVVSDETKECVIIDCGAFYPEERKAITDYITGNGLNPIHLLVTHGHLDHNFGNDTIYQAFGLKPEVAQADEHLMKNLQHQAESFYQMKIDTVFPPIGHFFEDGETIHFGNHELSIIPTPGHSKGSVTFYCEAEGVAFTGDTLFQNSIGRTDFQGGSMFQIINSLRLLAQLPDKTKVLPGHGNTTTIGEELAHNPYMDR</sequence>
<evidence type="ECO:0000313" key="6">
    <source>
        <dbReference type="EMBL" id="MQP11744.1"/>
    </source>
</evidence>
<reference evidence="6 7" key="1">
    <citation type="submission" date="2019-09" db="EMBL/GenBank/DDBJ databases">
        <title>Distinct polysaccharide growth profiles of human intestinal Prevotella copri isolates.</title>
        <authorList>
            <person name="Fehlner-Peach H."/>
            <person name="Magnabosco C."/>
            <person name="Raghavan V."/>
            <person name="Scher J.U."/>
            <person name="Tett A."/>
            <person name="Cox L.M."/>
            <person name="Gottsegen C."/>
            <person name="Watters A."/>
            <person name="Wiltshire- Gordon J.D."/>
            <person name="Segata N."/>
            <person name="Bonneau R."/>
            <person name="Littman D.R."/>
        </authorList>
    </citation>
    <scope>NUCLEOTIDE SEQUENCE [LARGE SCALE GENOMIC DNA]</scope>
    <source>
        <strain evidence="7">iAQ1173</strain>
    </source>
</reference>
<evidence type="ECO:0000256" key="1">
    <source>
        <dbReference type="ARBA" id="ARBA00001947"/>
    </source>
</evidence>
<gene>
    <name evidence="6" type="ORF">F7D20_07190</name>
</gene>
<dbReference type="PANTHER" id="PTHR46233">
    <property type="entry name" value="HYDROXYACYLGLUTATHIONE HYDROLASE GLOC"/>
    <property type="match status" value="1"/>
</dbReference>
<dbReference type="Proteomes" id="UP000384372">
    <property type="component" value="Unassembled WGS sequence"/>
</dbReference>
<dbReference type="Pfam" id="PF00753">
    <property type="entry name" value="Lactamase_B"/>
    <property type="match status" value="1"/>
</dbReference>
<dbReference type="OrthoDB" id="9802248at2"/>
<dbReference type="SMART" id="SM00849">
    <property type="entry name" value="Lactamase_B"/>
    <property type="match status" value="1"/>
</dbReference>
<dbReference type="Gene3D" id="3.60.15.10">
    <property type="entry name" value="Ribonuclease Z/Hydroxyacylglutathione hydrolase-like"/>
    <property type="match status" value="1"/>
</dbReference>
<evidence type="ECO:0000313" key="7">
    <source>
        <dbReference type="Proteomes" id="UP000384372"/>
    </source>
</evidence>
<dbReference type="InterPro" id="IPR051453">
    <property type="entry name" value="MBL_Glyoxalase_II"/>
</dbReference>
<dbReference type="InterPro" id="IPR001279">
    <property type="entry name" value="Metallo-B-lactamas"/>
</dbReference>
<dbReference type="AlphaFoldDB" id="A0A6A7WB87"/>
<dbReference type="PANTHER" id="PTHR46233:SF3">
    <property type="entry name" value="HYDROXYACYLGLUTATHIONE HYDROLASE GLOC"/>
    <property type="match status" value="1"/>
</dbReference>
<keyword evidence="4" id="KW-0862">Zinc</keyword>
<proteinExistence type="predicted"/>
<name>A0A6A7WB87_9BACT</name>
<comment type="cofactor">
    <cofactor evidence="1">
        <name>Zn(2+)</name>
        <dbReference type="ChEBI" id="CHEBI:29105"/>
    </cofactor>
</comment>
<protein>
    <submittedName>
        <fullName evidence="6">MBL fold metallo-hydrolase</fullName>
    </submittedName>
</protein>
<comment type="caution">
    <text evidence="6">The sequence shown here is derived from an EMBL/GenBank/DDBJ whole genome shotgun (WGS) entry which is preliminary data.</text>
</comment>
<evidence type="ECO:0000259" key="5">
    <source>
        <dbReference type="SMART" id="SM00849"/>
    </source>
</evidence>